<evidence type="ECO:0000259" key="4">
    <source>
        <dbReference type="Pfam" id="PF23282"/>
    </source>
</evidence>
<dbReference type="PRINTS" id="PR00364">
    <property type="entry name" value="DISEASERSIST"/>
</dbReference>
<dbReference type="PANTHER" id="PTHR11017:SF271">
    <property type="entry name" value="DISEASE RESISTANCE PROTEIN (TIR-NBS-LRR CLASS) FAMILY"/>
    <property type="match status" value="1"/>
</dbReference>
<dbReference type="InterPro" id="IPR044974">
    <property type="entry name" value="Disease_R_plants"/>
</dbReference>
<name>A0AAU9N5K3_9ASTR</name>
<feature type="domain" description="NB-ARC" evidence="3">
    <location>
        <begin position="268"/>
        <end position="415"/>
    </location>
</feature>
<dbReference type="Pfam" id="PF23282">
    <property type="entry name" value="WHD_ROQ1"/>
    <property type="match status" value="1"/>
</dbReference>
<organism evidence="5 6">
    <name type="scientific">Lactuca virosa</name>
    <dbReference type="NCBI Taxonomy" id="75947"/>
    <lineage>
        <taxon>Eukaryota</taxon>
        <taxon>Viridiplantae</taxon>
        <taxon>Streptophyta</taxon>
        <taxon>Embryophyta</taxon>
        <taxon>Tracheophyta</taxon>
        <taxon>Spermatophyta</taxon>
        <taxon>Magnoliopsida</taxon>
        <taxon>eudicotyledons</taxon>
        <taxon>Gunneridae</taxon>
        <taxon>Pentapetalae</taxon>
        <taxon>asterids</taxon>
        <taxon>campanulids</taxon>
        <taxon>Asterales</taxon>
        <taxon>Asteraceae</taxon>
        <taxon>Cichorioideae</taxon>
        <taxon>Cichorieae</taxon>
        <taxon>Lactucinae</taxon>
        <taxon>Lactuca</taxon>
    </lineage>
</organism>
<dbReference type="Proteomes" id="UP001157418">
    <property type="component" value="Unassembled WGS sequence"/>
</dbReference>
<evidence type="ECO:0000313" key="5">
    <source>
        <dbReference type="EMBL" id="CAH1431599.1"/>
    </source>
</evidence>
<dbReference type="InterPro" id="IPR027417">
    <property type="entry name" value="P-loop_NTPase"/>
</dbReference>
<dbReference type="Gene3D" id="3.40.50.300">
    <property type="entry name" value="P-loop containing nucleotide triphosphate hydrolases"/>
    <property type="match status" value="1"/>
</dbReference>
<dbReference type="Pfam" id="PF00931">
    <property type="entry name" value="NB-ARC"/>
    <property type="match status" value="1"/>
</dbReference>
<proteinExistence type="predicted"/>
<dbReference type="Gene3D" id="3.40.50.10140">
    <property type="entry name" value="Toll/interleukin-1 receptor homology (TIR) domain"/>
    <property type="match status" value="1"/>
</dbReference>
<dbReference type="PANTHER" id="PTHR11017">
    <property type="entry name" value="LEUCINE-RICH REPEAT-CONTAINING PROTEIN"/>
    <property type="match status" value="1"/>
</dbReference>
<dbReference type="InterPro" id="IPR036390">
    <property type="entry name" value="WH_DNA-bd_sf"/>
</dbReference>
<evidence type="ECO:0000313" key="6">
    <source>
        <dbReference type="Proteomes" id="UP001157418"/>
    </source>
</evidence>
<dbReference type="GO" id="GO:0006952">
    <property type="term" value="P:defense response"/>
    <property type="evidence" value="ECO:0007669"/>
    <property type="project" value="InterPro"/>
</dbReference>
<evidence type="ECO:0000256" key="1">
    <source>
        <dbReference type="ARBA" id="ARBA00022614"/>
    </source>
</evidence>
<dbReference type="AlphaFoldDB" id="A0AAU9N5K3"/>
<dbReference type="EMBL" id="CAKMRJ010003334">
    <property type="protein sequence ID" value="CAH1431599.1"/>
    <property type="molecule type" value="Genomic_DNA"/>
</dbReference>
<protein>
    <recommendedName>
        <fullName evidence="7">NB-ARC domain-containing protein</fullName>
    </recommendedName>
</protein>
<sequence length="691" mass="78382">MSSNKESYLRDGVFALSDSIREEFSITNTKDVGDSIREEFSITNTKDQGFYWAKGSPATRRRDMRVHCVPGGKTSTVCSGASLQGLYLVCGGASINLQSKEIERVSAKVWCCSESDFEVLLETHISLYEGLFIEVLKPLYPKKLTHRWHLLLLLQPFLLSHGSTIFLLALEEKIPEILLWVIFTLLLNKKLENKTKVESWRKALVDASNISGWEPKHIANGHEAKAIKQIVLEISQKLQPVTSSLNENLIGMAARLQGLKLELEIGLDDVRMIGIWGVGGGGKTTLASLIYDEICSKFDGCCFVENIREESGRYGLGKLKEKILSEMEVNRAGGGRVLINNRFRHRKVLIVLDDVDHLDQLKALAGSHDWFGEGSRIIITTRDKHLLAAHKVNVIHNIRLLNNDEAIKLFCKHAPRDKRAVEDYEHLSKEVVSYAGGLPLALTVLGSFLCDKDINEWKSALARLKEIPATDIVEKLRISFDGLTKIEKELFLDIACFFRCWNKGDAMKILDECGFHPVIGVKVLIQKALVTISEDGKFDMHDLVQEMGHHIVRGEHPNNPEKHSRIWKEEDVLKICAMDANTELDMIEAIRYEYNKDCLVQHLPPIVANTNNLRWIQWEGDFASHLLSNFPQRTLCRLILYGSFQKQLWEGYKLLPNLKTVELWALDNLIATPDLMDFQILKDSFFMIVVV</sequence>
<dbReference type="SUPFAM" id="SSF52540">
    <property type="entry name" value="P-loop containing nucleoside triphosphate hydrolases"/>
    <property type="match status" value="1"/>
</dbReference>
<keyword evidence="2" id="KW-0677">Repeat</keyword>
<dbReference type="SUPFAM" id="SSF46785">
    <property type="entry name" value="Winged helix' DNA-binding domain"/>
    <property type="match status" value="1"/>
</dbReference>
<evidence type="ECO:0000259" key="3">
    <source>
        <dbReference type="Pfam" id="PF00931"/>
    </source>
</evidence>
<feature type="domain" description="Disease resistance protein Roq1-like winged-helix" evidence="4">
    <location>
        <begin position="487"/>
        <end position="554"/>
    </location>
</feature>
<gene>
    <name evidence="5" type="ORF">LVIROSA_LOCUS18310</name>
</gene>
<accession>A0AAU9N5K3</accession>
<keyword evidence="6" id="KW-1185">Reference proteome</keyword>
<keyword evidence="1" id="KW-0433">Leucine-rich repeat</keyword>
<dbReference type="InterPro" id="IPR058192">
    <property type="entry name" value="WHD_ROQ1-like"/>
</dbReference>
<dbReference type="InterPro" id="IPR042197">
    <property type="entry name" value="Apaf_helical"/>
</dbReference>
<evidence type="ECO:0008006" key="7">
    <source>
        <dbReference type="Google" id="ProtNLM"/>
    </source>
</evidence>
<comment type="caution">
    <text evidence="5">The sequence shown here is derived from an EMBL/GenBank/DDBJ whole genome shotgun (WGS) entry which is preliminary data.</text>
</comment>
<reference evidence="5 6" key="1">
    <citation type="submission" date="2022-01" db="EMBL/GenBank/DDBJ databases">
        <authorList>
            <person name="Xiong W."/>
            <person name="Schranz E."/>
        </authorList>
    </citation>
    <scope>NUCLEOTIDE SEQUENCE [LARGE SCALE GENOMIC DNA]</scope>
</reference>
<dbReference type="GO" id="GO:0043531">
    <property type="term" value="F:ADP binding"/>
    <property type="evidence" value="ECO:0007669"/>
    <property type="project" value="InterPro"/>
</dbReference>
<dbReference type="InterPro" id="IPR002182">
    <property type="entry name" value="NB-ARC"/>
</dbReference>
<evidence type="ECO:0000256" key="2">
    <source>
        <dbReference type="ARBA" id="ARBA00022737"/>
    </source>
</evidence>
<dbReference type="Gene3D" id="1.10.8.430">
    <property type="entry name" value="Helical domain of apoptotic protease-activating factors"/>
    <property type="match status" value="1"/>
</dbReference>
<dbReference type="InterPro" id="IPR035897">
    <property type="entry name" value="Toll_tir_struct_dom_sf"/>
</dbReference>